<dbReference type="AlphaFoldDB" id="A0A5J4ZGR3"/>
<dbReference type="InterPro" id="IPR006527">
    <property type="entry name" value="F-box-assoc_dom_typ1"/>
</dbReference>
<dbReference type="Proteomes" id="UP000325577">
    <property type="component" value="Linkage Group LG8"/>
</dbReference>
<dbReference type="EMBL" id="CM018051">
    <property type="protein sequence ID" value="KAA8516856.1"/>
    <property type="molecule type" value="Genomic_DNA"/>
</dbReference>
<dbReference type="PROSITE" id="PS50181">
    <property type="entry name" value="FBOX"/>
    <property type="match status" value="1"/>
</dbReference>
<organism evidence="2 3">
    <name type="scientific">Nyssa sinensis</name>
    <dbReference type="NCBI Taxonomy" id="561372"/>
    <lineage>
        <taxon>Eukaryota</taxon>
        <taxon>Viridiplantae</taxon>
        <taxon>Streptophyta</taxon>
        <taxon>Embryophyta</taxon>
        <taxon>Tracheophyta</taxon>
        <taxon>Spermatophyta</taxon>
        <taxon>Magnoliopsida</taxon>
        <taxon>eudicotyledons</taxon>
        <taxon>Gunneridae</taxon>
        <taxon>Pentapetalae</taxon>
        <taxon>asterids</taxon>
        <taxon>Cornales</taxon>
        <taxon>Nyssaceae</taxon>
        <taxon>Nyssa</taxon>
    </lineage>
</organism>
<evidence type="ECO:0000313" key="3">
    <source>
        <dbReference type="Proteomes" id="UP000325577"/>
    </source>
</evidence>
<dbReference type="InterPro" id="IPR011043">
    <property type="entry name" value="Gal_Oxase/kelch_b-propeller"/>
</dbReference>
<dbReference type="InterPro" id="IPR017451">
    <property type="entry name" value="F-box-assoc_interact_dom"/>
</dbReference>
<dbReference type="SUPFAM" id="SSF50965">
    <property type="entry name" value="Galactose oxidase, central domain"/>
    <property type="match status" value="1"/>
</dbReference>
<dbReference type="Pfam" id="PF00646">
    <property type="entry name" value="F-box"/>
    <property type="match status" value="1"/>
</dbReference>
<dbReference type="PANTHER" id="PTHR31672:SF13">
    <property type="entry name" value="F-BOX PROTEIN CPR30-LIKE"/>
    <property type="match status" value="1"/>
</dbReference>
<dbReference type="InterPro" id="IPR001810">
    <property type="entry name" value="F-box_dom"/>
</dbReference>
<dbReference type="PANTHER" id="PTHR31672">
    <property type="entry name" value="BNACNNG10540D PROTEIN"/>
    <property type="match status" value="1"/>
</dbReference>
<gene>
    <name evidence="2" type="ORF">F0562_017326</name>
</gene>
<accession>A0A5J4ZGR3</accession>
<proteinExistence type="predicted"/>
<dbReference type="NCBIfam" id="TIGR01640">
    <property type="entry name" value="F_box_assoc_1"/>
    <property type="match status" value="1"/>
</dbReference>
<evidence type="ECO:0000313" key="2">
    <source>
        <dbReference type="EMBL" id="KAA8516856.1"/>
    </source>
</evidence>
<dbReference type="Pfam" id="PF07734">
    <property type="entry name" value="FBA_1"/>
    <property type="match status" value="1"/>
</dbReference>
<protein>
    <recommendedName>
        <fullName evidence="1">F-box domain-containing protein</fullName>
    </recommendedName>
</protein>
<sequence length="364" mass="42121">MSDLPTDVIHDILSRLPVKTLLQFRCVSKLWCALIDSPNFIKSHLKRSIENQNNVSLVLEGDGLYSVNFESLDKAVKLDDPLKSESYRTEVFGSCNGLLCLFNTEKGMVLWNPSTRKHRKLLVPLGEFCKHQFIVYGFGHDVVNDDYKVVRIVQFNGMMHSEVKIYSLKLNSWRRIPDLPYHLRYKRVNGMLVSGALHWIVTRKPFDTANLIAAFDIGNEKYTLVPQPEYSHKDFIMYLGVLGENLSIFCNYYLVRIDIWVMKEYGVKESWTKLFSFAQPSVIRSFQYMRPIAYSKSGEEILLEHDDEKFLHKKFIWYDLEKETLKNIRIRDMPNPLFSADICLGSLVPLGSDGGCDGKRLQAQ</sequence>
<dbReference type="SMART" id="SM00256">
    <property type="entry name" value="FBOX"/>
    <property type="match status" value="1"/>
</dbReference>
<dbReference type="OrthoDB" id="591557at2759"/>
<reference evidence="2 3" key="1">
    <citation type="submission" date="2019-09" db="EMBL/GenBank/DDBJ databases">
        <title>A chromosome-level genome assembly of the Chinese tupelo Nyssa sinensis.</title>
        <authorList>
            <person name="Yang X."/>
            <person name="Kang M."/>
            <person name="Yang Y."/>
            <person name="Xiong H."/>
            <person name="Wang M."/>
            <person name="Zhang Z."/>
            <person name="Wang Z."/>
            <person name="Wu H."/>
            <person name="Ma T."/>
            <person name="Liu J."/>
            <person name="Xi Z."/>
        </authorList>
    </citation>
    <scope>NUCLEOTIDE SEQUENCE [LARGE SCALE GENOMIC DNA]</scope>
    <source>
        <strain evidence="2">J267</strain>
        <tissue evidence="2">Leaf</tissue>
    </source>
</reference>
<keyword evidence="3" id="KW-1185">Reference proteome</keyword>
<dbReference type="CDD" id="cd22157">
    <property type="entry name" value="F-box_AtFBW1-like"/>
    <property type="match status" value="1"/>
</dbReference>
<feature type="domain" description="F-box" evidence="1">
    <location>
        <begin position="1"/>
        <end position="44"/>
    </location>
</feature>
<dbReference type="SUPFAM" id="SSF81383">
    <property type="entry name" value="F-box domain"/>
    <property type="match status" value="1"/>
</dbReference>
<dbReference type="InterPro" id="IPR036047">
    <property type="entry name" value="F-box-like_dom_sf"/>
</dbReference>
<dbReference type="InterPro" id="IPR050796">
    <property type="entry name" value="SCF_F-box_component"/>
</dbReference>
<evidence type="ECO:0000259" key="1">
    <source>
        <dbReference type="PROSITE" id="PS50181"/>
    </source>
</evidence>
<dbReference type="Gene3D" id="1.20.1280.50">
    <property type="match status" value="1"/>
</dbReference>
<name>A0A5J4ZGR3_9ASTE</name>